<protein>
    <submittedName>
        <fullName evidence="1">Phage head closure protein</fullName>
    </submittedName>
</protein>
<reference evidence="1 2" key="1">
    <citation type="submission" date="2022-02" db="EMBL/GenBank/DDBJ databases">
        <title>Halomonas fukangensis sp. nov., a halophilic bacterium isolated from a bulk soil of Kalidium foliatum at Fukang.</title>
        <authorList>
            <person name="Huang Y."/>
        </authorList>
    </citation>
    <scope>NUCLEOTIDE SEQUENCE [LARGE SCALE GENOMIC DNA]</scope>
    <source>
        <strain evidence="1 2">EGI 63088</strain>
    </source>
</reference>
<name>A0ABS9RU31_9GAMM</name>
<dbReference type="Gene3D" id="2.40.10.270">
    <property type="entry name" value="Bacteriophage SPP1 head-tail adaptor protein"/>
    <property type="match status" value="1"/>
</dbReference>
<gene>
    <name evidence="1" type="ORF">MKP05_09420</name>
</gene>
<dbReference type="EMBL" id="JAKVPY010000009">
    <property type="protein sequence ID" value="MCH4563348.1"/>
    <property type="molecule type" value="Genomic_DNA"/>
</dbReference>
<comment type="caution">
    <text evidence="1">The sequence shown here is derived from an EMBL/GenBank/DDBJ whole genome shotgun (WGS) entry which is preliminary data.</text>
</comment>
<dbReference type="InterPro" id="IPR008767">
    <property type="entry name" value="Phage_SPP1_head-tail_adaptor"/>
</dbReference>
<proteinExistence type="predicted"/>
<dbReference type="InterPro" id="IPR038666">
    <property type="entry name" value="SSP1_head-tail_sf"/>
</dbReference>
<dbReference type="Pfam" id="PF05521">
    <property type="entry name" value="Phage_HCP"/>
    <property type="match status" value="1"/>
</dbReference>
<sequence length="110" mass="12178">MQIGKLRHRVRLERPAEVQDPDSGEMVPGWELVATVWASVEPLSAREFIAAQAGQSEVTARIGMRHRDDIAPTWRAVHRGQVYNIEGVLPDPKSGLHYITLPVSEGVNDG</sequence>
<evidence type="ECO:0000313" key="2">
    <source>
        <dbReference type="Proteomes" id="UP001202117"/>
    </source>
</evidence>
<evidence type="ECO:0000313" key="1">
    <source>
        <dbReference type="EMBL" id="MCH4563348.1"/>
    </source>
</evidence>
<dbReference type="RefSeq" id="WP_240568057.1">
    <property type="nucleotide sequence ID" value="NZ_JAKVPY010000009.1"/>
</dbReference>
<dbReference type="NCBIfam" id="TIGR01563">
    <property type="entry name" value="gp16_SPP1"/>
    <property type="match status" value="1"/>
</dbReference>
<keyword evidence="2" id="KW-1185">Reference proteome</keyword>
<organism evidence="1 2">
    <name type="scientific">Halomonas flagellata</name>
    <dbReference type="NCBI Taxonomy" id="2920385"/>
    <lineage>
        <taxon>Bacteria</taxon>
        <taxon>Pseudomonadati</taxon>
        <taxon>Pseudomonadota</taxon>
        <taxon>Gammaproteobacteria</taxon>
        <taxon>Oceanospirillales</taxon>
        <taxon>Halomonadaceae</taxon>
        <taxon>Halomonas</taxon>
    </lineage>
</organism>
<dbReference type="Proteomes" id="UP001202117">
    <property type="component" value="Unassembled WGS sequence"/>
</dbReference>
<accession>A0ABS9RU31</accession>